<evidence type="ECO:0000313" key="2">
    <source>
        <dbReference type="RefSeq" id="XP_075094859.1"/>
    </source>
</evidence>
<sequence>MTSPIQLANVKKLAESPDLFIPSNYVHSTINSGDSSATDLDDAISLPIVDFSLLISGDPHQRAKALHDLSNACRDWGFFMVVNHGIAENLIKAVIDGTHEFFNLLEEEKQEFAGKHALDPIRCGTNFNASKENAFLWRDYLNVLVHPHFHFPSKPHGYSDIVSEYCEKSREIARKLLSGISESLGLEESFLDKALDLKLGLQTFVANYYPRCPQPELAVGLPPHSDQGLLTILVNNQVEGLQLQRQGKWIHVNALPNPNSLLVNTADHLEVIKSPNYLSNVNRAVVNNKIARISIATFHGPSLETIVSPASPLVDNDNKPAAYIPMKYRDYWELHQSNQLNGKSCLERVKIRKN</sequence>
<protein>
    <submittedName>
        <fullName evidence="2">2-oxoglutarate-dependent dioxygenase 19-like</fullName>
    </submittedName>
</protein>
<organism evidence="1 2">
    <name type="scientific">Nicotiana tabacum</name>
    <name type="common">Common tobacco</name>
    <dbReference type="NCBI Taxonomy" id="4097"/>
    <lineage>
        <taxon>Eukaryota</taxon>
        <taxon>Viridiplantae</taxon>
        <taxon>Streptophyta</taxon>
        <taxon>Embryophyta</taxon>
        <taxon>Tracheophyta</taxon>
        <taxon>Spermatophyta</taxon>
        <taxon>Magnoliopsida</taxon>
        <taxon>eudicotyledons</taxon>
        <taxon>Gunneridae</taxon>
        <taxon>Pentapetalae</taxon>
        <taxon>asterids</taxon>
        <taxon>lamiids</taxon>
        <taxon>Solanales</taxon>
        <taxon>Solanaceae</taxon>
        <taxon>Nicotianoideae</taxon>
        <taxon>Nicotianeae</taxon>
        <taxon>Nicotiana</taxon>
    </lineage>
</organism>
<proteinExistence type="predicted"/>
<reference evidence="1" key="1">
    <citation type="journal article" date="2014" name="Nat. Commun.">
        <title>The tobacco genome sequence and its comparison with those of tomato and potato.</title>
        <authorList>
            <person name="Sierro N."/>
            <person name="Battey J.N."/>
            <person name="Ouadi S."/>
            <person name="Bakaher N."/>
            <person name="Bovet L."/>
            <person name="Willig A."/>
            <person name="Goepfert S."/>
            <person name="Peitsch M.C."/>
            <person name="Ivanov N.V."/>
        </authorList>
    </citation>
    <scope>NUCLEOTIDE SEQUENCE [LARGE SCALE GENOMIC DNA]</scope>
</reference>
<keyword evidence="1" id="KW-1185">Reference proteome</keyword>
<reference evidence="2" key="2">
    <citation type="submission" date="2025-08" db="UniProtKB">
        <authorList>
            <consortium name="RefSeq"/>
        </authorList>
    </citation>
    <scope>IDENTIFICATION</scope>
    <source>
        <tissue evidence="2">Leaf</tissue>
    </source>
</reference>
<gene>
    <name evidence="2" type="primary">LOC107812212</name>
</gene>
<dbReference type="Proteomes" id="UP000790787">
    <property type="component" value="Chromosome 19"/>
</dbReference>
<dbReference type="RefSeq" id="XP_075094859.1">
    <property type="nucleotide sequence ID" value="XM_075238758.1"/>
</dbReference>
<name>A0AC58TCC0_TOBAC</name>
<evidence type="ECO:0000313" key="1">
    <source>
        <dbReference type="Proteomes" id="UP000790787"/>
    </source>
</evidence>
<accession>A0AC58TCC0</accession>